<evidence type="ECO:0000256" key="2">
    <source>
        <dbReference type="ARBA" id="ARBA00006602"/>
    </source>
</evidence>
<dbReference type="GO" id="GO:0005829">
    <property type="term" value="C:cytosol"/>
    <property type="evidence" value="ECO:0007669"/>
    <property type="project" value="TreeGrafter"/>
</dbReference>
<evidence type="ECO:0000256" key="5">
    <source>
        <dbReference type="ARBA" id="ARBA00022795"/>
    </source>
</evidence>
<dbReference type="Pfam" id="PF02108">
    <property type="entry name" value="FliH"/>
    <property type="match status" value="1"/>
</dbReference>
<keyword evidence="7" id="KW-1006">Bacterial flagellum protein export</keyword>
<dbReference type="Proteomes" id="UP000191931">
    <property type="component" value="Unassembled WGS sequence"/>
</dbReference>
<evidence type="ECO:0000256" key="1">
    <source>
        <dbReference type="ARBA" id="ARBA00003041"/>
    </source>
</evidence>
<evidence type="ECO:0000256" key="7">
    <source>
        <dbReference type="ARBA" id="ARBA00023225"/>
    </source>
</evidence>
<dbReference type="PANTHER" id="PTHR34982">
    <property type="entry name" value="YOP PROTEINS TRANSLOCATION PROTEIN L"/>
    <property type="match status" value="1"/>
</dbReference>
<evidence type="ECO:0000256" key="4">
    <source>
        <dbReference type="ARBA" id="ARBA00022448"/>
    </source>
</evidence>
<reference evidence="10 11" key="1">
    <citation type="submission" date="2017-03" db="EMBL/GenBank/DDBJ databases">
        <authorList>
            <person name="Afonso C.L."/>
            <person name="Miller P.J."/>
            <person name="Scott M.A."/>
            <person name="Spackman E."/>
            <person name="Goraichik I."/>
            <person name="Dimitrov K.M."/>
            <person name="Suarez D.L."/>
            <person name="Swayne D.E."/>
        </authorList>
    </citation>
    <scope>NUCLEOTIDE SEQUENCE [LARGE SCALE GENOMIC DNA]</scope>
    <source>
        <strain evidence="10">PRJEB14757</strain>
    </source>
</reference>
<gene>
    <name evidence="10" type="ORF">MTBBW1_1730057</name>
</gene>
<evidence type="ECO:0000256" key="6">
    <source>
        <dbReference type="ARBA" id="ARBA00022927"/>
    </source>
</evidence>
<keyword evidence="4" id="KW-0813">Transport</keyword>
<dbReference type="InterPro" id="IPR018035">
    <property type="entry name" value="Flagellar_FliH/T3SS_HrpE"/>
</dbReference>
<sequence length="408" mass="43959">MGAENKTEAQSTIHHDDNDFRPWNITGIEQCGKSIPGKDSLSEADEFKVLYEPDNTGDDGLFHRIYNQDAQNDSSDGHHPENEFKPFSVHRASVEINGGNTMPPDGGVDYNSTSLASSAKHSGNSSQGDYNASQSVQGVGDGKEKVSERGSPKHDSHLEPDVQSDGAAKGGKLDSGEPLSQGASHDDGVQSPVKEGGTTVNSAEMELAFQEGFNTGFEQGKKQGYEEGLSGGREQGYQEGLEKGEQAGYDAGLEKGENDGKVLSDAKALEQIAIIEDICGKIENSWQTLVKNQEEQILSLICKIAEKVTFAKVDITEGVVRDSILNALAVMPEPEEITLNISPEDYEYIEMVKDDFFEKFKTLKQVSVVSNPSVMRGGCKIESSKAKVETDIASRLEAVVSSIMSAGV</sequence>
<evidence type="ECO:0000313" key="10">
    <source>
        <dbReference type="EMBL" id="SLM29259.1"/>
    </source>
</evidence>
<dbReference type="PANTHER" id="PTHR34982:SF1">
    <property type="entry name" value="FLAGELLAR ASSEMBLY PROTEIN FLIH"/>
    <property type="match status" value="1"/>
</dbReference>
<name>A0A1W1HA09_9BACT</name>
<comment type="similarity">
    <text evidence="2">Belongs to the FliH family.</text>
</comment>
<feature type="domain" description="Flagellar assembly protein FliH/Type III secretion system HrpE" evidence="9">
    <location>
        <begin position="271"/>
        <end position="398"/>
    </location>
</feature>
<dbReference type="SUPFAM" id="SSF160527">
    <property type="entry name" value="V-type ATPase subunit E-like"/>
    <property type="match status" value="1"/>
</dbReference>
<protein>
    <recommendedName>
        <fullName evidence="3">Flagellar assembly protein FliH</fullName>
    </recommendedName>
</protein>
<dbReference type="EMBL" id="FWEV01000083">
    <property type="protein sequence ID" value="SLM29259.1"/>
    <property type="molecule type" value="Genomic_DNA"/>
</dbReference>
<feature type="compositionally biased region" description="Basic and acidic residues" evidence="8">
    <location>
        <begin position="141"/>
        <end position="160"/>
    </location>
</feature>
<dbReference type="GO" id="GO:0015031">
    <property type="term" value="P:protein transport"/>
    <property type="evidence" value="ECO:0007669"/>
    <property type="project" value="UniProtKB-KW"/>
</dbReference>
<feature type="compositionally biased region" description="Polar residues" evidence="8">
    <location>
        <begin position="110"/>
        <end position="137"/>
    </location>
</feature>
<comment type="function">
    <text evidence="1">Needed for flagellar regrowth and assembly.</text>
</comment>
<feature type="region of interest" description="Disordered" evidence="8">
    <location>
        <begin position="1"/>
        <end position="23"/>
    </location>
</feature>
<organism evidence="10 11">
    <name type="scientific">Desulfamplus magnetovallimortis</name>
    <dbReference type="NCBI Taxonomy" id="1246637"/>
    <lineage>
        <taxon>Bacteria</taxon>
        <taxon>Pseudomonadati</taxon>
        <taxon>Thermodesulfobacteriota</taxon>
        <taxon>Desulfobacteria</taxon>
        <taxon>Desulfobacterales</taxon>
        <taxon>Desulfobacteraceae</taxon>
        <taxon>Desulfamplus</taxon>
    </lineage>
</organism>
<dbReference type="RefSeq" id="WP_080806066.1">
    <property type="nucleotide sequence ID" value="NZ_LT828552.1"/>
</dbReference>
<accession>A0A1W1HA09</accession>
<feature type="compositionally biased region" description="Basic and acidic residues" evidence="8">
    <location>
        <begin position="75"/>
        <end position="84"/>
    </location>
</feature>
<keyword evidence="5" id="KW-1005">Bacterial flagellum biogenesis</keyword>
<dbReference type="OrthoDB" id="5413959at2"/>
<feature type="region of interest" description="Disordered" evidence="8">
    <location>
        <begin position="51"/>
        <end position="197"/>
    </location>
</feature>
<keyword evidence="11" id="KW-1185">Reference proteome</keyword>
<proteinExistence type="inferred from homology"/>
<dbReference type="STRING" id="1246637.MTBBW1_1730057"/>
<evidence type="ECO:0000256" key="8">
    <source>
        <dbReference type="SAM" id="MobiDB-lite"/>
    </source>
</evidence>
<evidence type="ECO:0000313" key="11">
    <source>
        <dbReference type="Proteomes" id="UP000191931"/>
    </source>
</evidence>
<evidence type="ECO:0000259" key="9">
    <source>
        <dbReference type="Pfam" id="PF02108"/>
    </source>
</evidence>
<keyword evidence="6" id="KW-0653">Protein transport</keyword>
<dbReference type="GO" id="GO:0044781">
    <property type="term" value="P:bacterial-type flagellum organization"/>
    <property type="evidence" value="ECO:0007669"/>
    <property type="project" value="UniProtKB-KW"/>
</dbReference>
<dbReference type="InterPro" id="IPR051472">
    <property type="entry name" value="T3SS_Stator/FliH"/>
</dbReference>
<dbReference type="AlphaFoldDB" id="A0A1W1HA09"/>
<evidence type="ECO:0000256" key="3">
    <source>
        <dbReference type="ARBA" id="ARBA00016507"/>
    </source>
</evidence>